<dbReference type="Proteomes" id="UP001428774">
    <property type="component" value="Unassembled WGS sequence"/>
</dbReference>
<sequence>MPSLNEVAAGEGLAEARILVVDDEPGMRHFLTKTLRYALRGGR</sequence>
<comment type="caution">
    <text evidence="1">The sequence shown here is derived from an EMBL/GenBank/DDBJ whole genome shotgun (WGS) entry which is preliminary data.</text>
</comment>
<reference evidence="1 2" key="1">
    <citation type="submission" date="2024-05" db="EMBL/GenBank/DDBJ databases">
        <title>Genome sequence of Ponticoccus litoralis KCCM 90028.</title>
        <authorList>
            <person name="Kim J.M."/>
            <person name="Lee J.K."/>
            <person name="Choi B.J."/>
            <person name="Bayburt H."/>
            <person name="Baek J.H."/>
            <person name="Jeon C.O."/>
        </authorList>
    </citation>
    <scope>NUCLEOTIDE SEQUENCE [LARGE SCALE GENOMIC DNA]</scope>
    <source>
        <strain evidence="1 2">KCCM 90028</strain>
    </source>
</reference>
<keyword evidence="2" id="KW-1185">Reference proteome</keyword>
<proteinExistence type="predicted"/>
<dbReference type="RefSeq" id="WP_347168320.1">
    <property type="nucleotide sequence ID" value="NZ_JBDNCH010000004.1"/>
</dbReference>
<evidence type="ECO:0000313" key="1">
    <source>
        <dbReference type="EMBL" id="MEN9063221.1"/>
    </source>
</evidence>
<dbReference type="AlphaFoldDB" id="A0AAW9SED3"/>
<accession>A0AAW9SED3</accession>
<gene>
    <name evidence="1" type="ORF">ABFB10_21765</name>
</gene>
<protein>
    <recommendedName>
        <fullName evidence="3">Response regulator</fullName>
    </recommendedName>
</protein>
<dbReference type="EMBL" id="JBDNCH010000004">
    <property type="protein sequence ID" value="MEN9063221.1"/>
    <property type="molecule type" value="Genomic_DNA"/>
</dbReference>
<organism evidence="1 2">
    <name type="scientific">Ponticoccus litoralis</name>
    <dbReference type="NCBI Taxonomy" id="422297"/>
    <lineage>
        <taxon>Bacteria</taxon>
        <taxon>Pseudomonadati</taxon>
        <taxon>Pseudomonadota</taxon>
        <taxon>Alphaproteobacteria</taxon>
        <taxon>Rhodobacterales</taxon>
        <taxon>Roseobacteraceae</taxon>
        <taxon>Ponticoccus</taxon>
    </lineage>
</organism>
<name>A0AAW9SED3_9RHOB</name>
<evidence type="ECO:0000313" key="2">
    <source>
        <dbReference type="Proteomes" id="UP001428774"/>
    </source>
</evidence>
<evidence type="ECO:0008006" key="3">
    <source>
        <dbReference type="Google" id="ProtNLM"/>
    </source>
</evidence>